<dbReference type="Pfam" id="PF13857">
    <property type="entry name" value="Ank_5"/>
    <property type="match status" value="1"/>
</dbReference>
<dbReference type="EnsemblPlants" id="OBART09G05730.1">
    <property type="protein sequence ID" value="OBART09G05730.1"/>
    <property type="gene ID" value="OBART09G05730"/>
</dbReference>
<feature type="transmembrane region" description="Helical" evidence="8">
    <location>
        <begin position="492"/>
        <end position="511"/>
    </location>
</feature>
<dbReference type="PaxDb" id="65489-OBART09G05730.1"/>
<feature type="transmembrane region" description="Helical" evidence="8">
    <location>
        <begin position="575"/>
        <end position="595"/>
    </location>
</feature>
<evidence type="ECO:0000256" key="1">
    <source>
        <dbReference type="ARBA" id="ARBA00004141"/>
    </source>
</evidence>
<dbReference type="HOGENOM" id="CLU_000134_36_5_1"/>
<feature type="transmembrane region" description="Helical" evidence="8">
    <location>
        <begin position="531"/>
        <end position="554"/>
    </location>
</feature>
<evidence type="ECO:0000259" key="9">
    <source>
        <dbReference type="Pfam" id="PF13962"/>
    </source>
</evidence>
<keyword evidence="4 8" id="KW-1133">Transmembrane helix</keyword>
<dbReference type="Pfam" id="PF13962">
    <property type="entry name" value="PGG"/>
    <property type="match status" value="1"/>
</dbReference>
<evidence type="ECO:0000256" key="2">
    <source>
        <dbReference type="ARBA" id="ARBA00022692"/>
    </source>
</evidence>
<feature type="compositionally biased region" description="Low complexity" evidence="7">
    <location>
        <begin position="65"/>
        <end position="82"/>
    </location>
</feature>
<feature type="region of interest" description="Disordered" evidence="7">
    <location>
        <begin position="46"/>
        <end position="82"/>
    </location>
</feature>
<feature type="transmembrane region" description="Helical" evidence="8">
    <location>
        <begin position="643"/>
        <end position="668"/>
    </location>
</feature>
<sequence length="699" mass="76745">MASSSNTGGNNPPAAGPSSSAPNREHAVGMDLLDFTCDYCKQLKEKPPHSPSCPEGGLPNNGIIAQQEAPPQVSSQSSSPVESVTTATLRPICFRCTNLMYNEIKGLIGRNNENGETILHEAVRRADKDMVEWLMLVDSELALVPMEGTSPLYLAVSLGYHDIATMIHTRSNGFVSYSGPNGQNVLHASVLRSEGIVWEAWTPPSGGGPYRKQQWKRVTWMGVSGKLDGNGFTKDLLGWECKEIIPPVHSEQSVQQTPNKFSVLAERGDKDGSTPLHFAVSVQDRSFINICWFPFYRTINVPICDLLEVKQSVAFQPDITGSFPIHIAASMGVLNAISILLEKCHDCGGLPDAKGRTFLHVAVEKKRCNVVKFACRNTKLSWMLNMQDSDGNTALHLAIQAGDLGIFGWLMGNQQVCLNLANKNGLTPLDLAESKIPPQFSYKWTARNLMYETLKCAKAEHGNIRRDRFEKDYTFQADVENESERMTKLAQAAIVGSVLIATVTFAAAFTLPGGYRQDDSGTPTLAGSYTFHAFVIAMAFAYVYSSLATFGLIYSAMPFMDMSVRRMYFRGSLQLIACSLRTLAVSFALAVYTVVAPVDRWTALVVCLTASVVMGFGHANVLQTLALAWKLRARMGYRLSAMLLARIIMQLALAYWSYIPIFGLPAYLKSRSIGLSCVVMDDYQGRVLGMKADMTLIAK</sequence>
<dbReference type="PANTHER" id="PTHR24186">
    <property type="entry name" value="PROTEIN PHOSPHATASE 1 REGULATORY SUBUNIT"/>
    <property type="match status" value="1"/>
</dbReference>
<accession>A0A0D3H5C1</accession>
<reference evidence="10" key="1">
    <citation type="journal article" date="2009" name="Rice">
        <title>De Novo Next Generation Sequencing of Plant Genomes.</title>
        <authorList>
            <person name="Rounsley S."/>
            <person name="Marri P.R."/>
            <person name="Yu Y."/>
            <person name="He R."/>
            <person name="Sisneros N."/>
            <person name="Goicoechea J.L."/>
            <person name="Lee S.J."/>
            <person name="Angelova A."/>
            <person name="Kudrna D."/>
            <person name="Luo M."/>
            <person name="Affourtit J."/>
            <person name="Desany B."/>
            <person name="Knight J."/>
            <person name="Niazi F."/>
            <person name="Egholm M."/>
            <person name="Wing R.A."/>
        </authorList>
    </citation>
    <scope>NUCLEOTIDE SEQUENCE [LARGE SCALE GENOMIC DNA]</scope>
    <source>
        <strain evidence="10">cv. IRGC 105608</strain>
    </source>
</reference>
<reference evidence="10" key="2">
    <citation type="submission" date="2015-03" db="UniProtKB">
        <authorList>
            <consortium name="EnsemblPlants"/>
        </authorList>
    </citation>
    <scope>IDENTIFICATION</scope>
</reference>
<evidence type="ECO:0000256" key="6">
    <source>
        <dbReference type="ARBA" id="ARBA00023136"/>
    </source>
</evidence>
<keyword evidence="3" id="KW-0677">Repeat</keyword>
<dbReference type="SMART" id="SM00248">
    <property type="entry name" value="ANK"/>
    <property type="match status" value="6"/>
</dbReference>
<keyword evidence="5" id="KW-0040">ANK repeat</keyword>
<evidence type="ECO:0000256" key="7">
    <source>
        <dbReference type="SAM" id="MobiDB-lite"/>
    </source>
</evidence>
<organism evidence="10">
    <name type="scientific">Oryza barthii</name>
    <dbReference type="NCBI Taxonomy" id="65489"/>
    <lineage>
        <taxon>Eukaryota</taxon>
        <taxon>Viridiplantae</taxon>
        <taxon>Streptophyta</taxon>
        <taxon>Embryophyta</taxon>
        <taxon>Tracheophyta</taxon>
        <taxon>Spermatophyta</taxon>
        <taxon>Magnoliopsida</taxon>
        <taxon>Liliopsida</taxon>
        <taxon>Poales</taxon>
        <taxon>Poaceae</taxon>
        <taxon>BOP clade</taxon>
        <taxon>Oryzoideae</taxon>
        <taxon>Oryzeae</taxon>
        <taxon>Oryzinae</taxon>
        <taxon>Oryza</taxon>
    </lineage>
</organism>
<dbReference type="InterPro" id="IPR036770">
    <property type="entry name" value="Ankyrin_rpt-contain_sf"/>
</dbReference>
<evidence type="ECO:0000256" key="3">
    <source>
        <dbReference type="ARBA" id="ARBA00022737"/>
    </source>
</evidence>
<dbReference type="AlphaFoldDB" id="A0A0D3H5C1"/>
<evidence type="ECO:0000256" key="5">
    <source>
        <dbReference type="ARBA" id="ARBA00023043"/>
    </source>
</evidence>
<dbReference type="Gene3D" id="1.25.40.20">
    <property type="entry name" value="Ankyrin repeat-containing domain"/>
    <property type="match status" value="2"/>
</dbReference>
<dbReference type="InterPro" id="IPR026961">
    <property type="entry name" value="PGG_dom"/>
</dbReference>
<dbReference type="FunFam" id="1.25.40.20:FF:000378">
    <property type="entry name" value="Ankyrin-like protein"/>
    <property type="match status" value="1"/>
</dbReference>
<evidence type="ECO:0000313" key="11">
    <source>
        <dbReference type="Proteomes" id="UP000026960"/>
    </source>
</evidence>
<dbReference type="Proteomes" id="UP000026960">
    <property type="component" value="Chromosome 9"/>
</dbReference>
<dbReference type="InterPro" id="IPR002110">
    <property type="entry name" value="Ankyrin_rpt"/>
</dbReference>
<comment type="subcellular location">
    <subcellularLocation>
        <location evidence="1">Membrane</location>
        <topology evidence="1">Multi-pass membrane protein</topology>
    </subcellularLocation>
</comment>
<keyword evidence="6 8" id="KW-0472">Membrane</keyword>
<feature type="transmembrane region" description="Helical" evidence="8">
    <location>
        <begin position="601"/>
        <end position="622"/>
    </location>
</feature>
<dbReference type="Pfam" id="PF12796">
    <property type="entry name" value="Ank_2"/>
    <property type="match status" value="1"/>
</dbReference>
<keyword evidence="11" id="KW-1185">Reference proteome</keyword>
<protein>
    <recommendedName>
        <fullName evidence="9">PGG domain-containing protein</fullName>
    </recommendedName>
</protein>
<dbReference type="Gramene" id="OBART09G05730.1">
    <property type="protein sequence ID" value="OBART09G05730.1"/>
    <property type="gene ID" value="OBART09G05730"/>
</dbReference>
<feature type="compositionally biased region" description="Low complexity" evidence="7">
    <location>
        <begin position="8"/>
        <end position="22"/>
    </location>
</feature>
<proteinExistence type="predicted"/>
<evidence type="ECO:0000256" key="4">
    <source>
        <dbReference type="ARBA" id="ARBA00022989"/>
    </source>
</evidence>
<dbReference type="PANTHER" id="PTHR24186:SF50">
    <property type="entry name" value="ANKYRIN REPEAT-CONTAINING PROTEIN ITN1-LIKE ISOFORM X1"/>
    <property type="match status" value="1"/>
</dbReference>
<dbReference type="STRING" id="65489.A0A0D3H5C1"/>
<keyword evidence="2 8" id="KW-0812">Transmembrane</keyword>
<dbReference type="eggNOG" id="KOG0504">
    <property type="taxonomic scope" value="Eukaryota"/>
</dbReference>
<feature type="region of interest" description="Disordered" evidence="7">
    <location>
        <begin position="1"/>
        <end position="27"/>
    </location>
</feature>
<dbReference type="GO" id="GO:0005886">
    <property type="term" value="C:plasma membrane"/>
    <property type="evidence" value="ECO:0007669"/>
    <property type="project" value="TreeGrafter"/>
</dbReference>
<name>A0A0D3H5C1_9ORYZ</name>
<evidence type="ECO:0000313" key="10">
    <source>
        <dbReference type="EnsemblPlants" id="OBART09G05730.1"/>
    </source>
</evidence>
<evidence type="ECO:0000256" key="8">
    <source>
        <dbReference type="SAM" id="Phobius"/>
    </source>
</evidence>
<dbReference type="SUPFAM" id="SSF48403">
    <property type="entry name" value="Ankyrin repeat"/>
    <property type="match status" value="2"/>
</dbReference>
<feature type="domain" description="PGG" evidence="9">
    <location>
        <begin position="484"/>
        <end position="594"/>
    </location>
</feature>